<name>A0AAP6JET2_9GAMM</name>
<proteinExistence type="predicted"/>
<dbReference type="Proteomes" id="UP001302316">
    <property type="component" value="Unassembled WGS sequence"/>
</dbReference>
<dbReference type="InterPro" id="IPR018642">
    <property type="entry name" value="DUF2066"/>
</dbReference>
<protein>
    <submittedName>
        <fullName evidence="1">DUF2066 domain-containing protein</fullName>
    </submittedName>
</protein>
<dbReference type="RefSeq" id="WP_346050353.1">
    <property type="nucleotide sequence ID" value="NZ_JAYGII010000004.1"/>
</dbReference>
<dbReference type="Pfam" id="PF09839">
    <property type="entry name" value="DUF2066"/>
    <property type="match status" value="1"/>
</dbReference>
<evidence type="ECO:0000313" key="2">
    <source>
        <dbReference type="Proteomes" id="UP001302316"/>
    </source>
</evidence>
<reference evidence="1 2" key="1">
    <citation type="submission" date="2023-12" db="EMBL/GenBank/DDBJ databases">
        <title>Whole-genome sequencing of halo(alkali)philic microorganisms from hypersaline lakes.</title>
        <authorList>
            <person name="Sorokin D.Y."/>
            <person name="Merkel A.Y."/>
            <person name="Messina E."/>
            <person name="Yakimov M."/>
        </authorList>
    </citation>
    <scope>NUCLEOTIDE SEQUENCE [LARGE SCALE GENOMIC DNA]</scope>
    <source>
        <strain evidence="1 2">AB-CW1</strain>
    </source>
</reference>
<sequence>MNCSIFARRGALFLIILLWIPFLASLAAEPGVSGDALYEARVEVPDRSDASRQAGIREAGLRVLSRVTGFRDPKDHPPLEPVVDELEQLVERFRIESGDNGEFSLWARFDPDSIDRRVREQGVPLWGRERPRVLVWLARRDGGDRDLLTEGDVGREAPALVQAANDRGLPLLFPIMDLEDRRTVDFADVWGGFDDRILEASGRYSPNAILIGRVENVGGDLWRSRWALYQPDGVTRWQGGVSLGDEALEDGVHELADRLARRFAVDGDIGSDDEIRLRIRGLAELEDYVRVERHLQGLTPVERVRLESLEEDTAVFRIHARGGRQSLEQAIELGDRLVRIDPTGVDGRGDAMVELRPGDALPTYRVRP</sequence>
<evidence type="ECO:0000313" key="1">
    <source>
        <dbReference type="EMBL" id="MEA5444784.1"/>
    </source>
</evidence>
<accession>A0AAP6JET2</accession>
<comment type="caution">
    <text evidence="1">The sequence shown here is derived from an EMBL/GenBank/DDBJ whole genome shotgun (WGS) entry which is preliminary data.</text>
</comment>
<keyword evidence="2" id="KW-1185">Reference proteome</keyword>
<organism evidence="1 2">
    <name type="scientific">Natronospira elongata</name>
    <dbReference type="NCBI Taxonomy" id="3110268"/>
    <lineage>
        <taxon>Bacteria</taxon>
        <taxon>Pseudomonadati</taxon>
        <taxon>Pseudomonadota</taxon>
        <taxon>Gammaproteobacteria</taxon>
        <taxon>Natronospirales</taxon>
        <taxon>Natronospiraceae</taxon>
        <taxon>Natronospira</taxon>
    </lineage>
</organism>
<dbReference type="AlphaFoldDB" id="A0AAP6JET2"/>
<gene>
    <name evidence="1" type="ORF">VCB98_03015</name>
</gene>
<dbReference type="EMBL" id="JAYGII010000004">
    <property type="protein sequence ID" value="MEA5444784.1"/>
    <property type="molecule type" value="Genomic_DNA"/>
</dbReference>